<feature type="domain" description="DUF7673" evidence="1">
    <location>
        <begin position="54"/>
        <end position="137"/>
    </location>
</feature>
<name>A0A0C4Y753_9BURK</name>
<dbReference type="InterPro" id="IPR056090">
    <property type="entry name" value="DUF7673"/>
</dbReference>
<reference evidence="2 3" key="1">
    <citation type="journal article" date="2015" name="Genome Announc.">
        <title>Complete Genome Sequence of Cupriavidus basilensis 4G11, Isolated from the Oak Ridge Field Research Center Site.</title>
        <authorList>
            <person name="Ray J."/>
            <person name="Waters R.J."/>
            <person name="Skerker J.M."/>
            <person name="Kuehl J.V."/>
            <person name="Price M.N."/>
            <person name="Huang J."/>
            <person name="Chakraborty R."/>
            <person name="Arkin A.P."/>
            <person name="Deutschbauer A."/>
        </authorList>
    </citation>
    <scope>NUCLEOTIDE SEQUENCE [LARGE SCALE GENOMIC DNA]</scope>
    <source>
        <strain evidence="2">4G11</strain>
    </source>
</reference>
<organism evidence="2 3">
    <name type="scientific">Cupriavidus basilensis</name>
    <dbReference type="NCBI Taxonomy" id="68895"/>
    <lineage>
        <taxon>Bacteria</taxon>
        <taxon>Pseudomonadati</taxon>
        <taxon>Pseudomonadota</taxon>
        <taxon>Betaproteobacteria</taxon>
        <taxon>Burkholderiales</taxon>
        <taxon>Burkholderiaceae</taxon>
        <taxon>Cupriavidus</taxon>
    </lineage>
</organism>
<gene>
    <name evidence="2" type="ORF">RR42_m1459</name>
</gene>
<dbReference type="OrthoDB" id="6717082at2"/>
<sequence>MSESVTTEMREVSIKLPVLDISPFMEMVAQFRRGETDAQRAAKVRAQDQSDGLESLKRLYELAHGCSGQCKYVAKFLLGLYNGTRFPFDLTDLRCLDEAIFEDCLKVLRMDSRPSKEVHLYFERGGETFEKLAIDWRIKDRSGDAQ</sequence>
<dbReference type="STRING" id="68895.RR42_m1459"/>
<dbReference type="AlphaFoldDB" id="A0A0C4Y753"/>
<keyword evidence="3" id="KW-1185">Reference proteome</keyword>
<accession>A0A0C4Y753</accession>
<evidence type="ECO:0000313" key="2">
    <source>
        <dbReference type="EMBL" id="AJG18860.1"/>
    </source>
</evidence>
<dbReference type="Proteomes" id="UP000031843">
    <property type="component" value="Chromosome main"/>
</dbReference>
<protein>
    <recommendedName>
        <fullName evidence="1">DUF7673 domain-containing protein</fullName>
    </recommendedName>
</protein>
<evidence type="ECO:0000259" key="1">
    <source>
        <dbReference type="Pfam" id="PF24720"/>
    </source>
</evidence>
<dbReference type="EMBL" id="CP010536">
    <property type="protein sequence ID" value="AJG18860.1"/>
    <property type="molecule type" value="Genomic_DNA"/>
</dbReference>
<dbReference type="KEGG" id="cbw:RR42_m1459"/>
<evidence type="ECO:0000313" key="3">
    <source>
        <dbReference type="Proteomes" id="UP000031843"/>
    </source>
</evidence>
<dbReference type="Pfam" id="PF24720">
    <property type="entry name" value="DUF7673"/>
    <property type="match status" value="1"/>
</dbReference>
<dbReference type="RefSeq" id="WP_144409771.1">
    <property type="nucleotide sequence ID" value="NZ_CP010536.1"/>
</dbReference>
<proteinExistence type="predicted"/>